<dbReference type="EMBL" id="VENJ01000018">
    <property type="protein sequence ID" value="MTJ05400.1"/>
    <property type="molecule type" value="Genomic_DNA"/>
</dbReference>
<sequence>MLNPRDDKPEAGLYLVAVPIGAARDITLRALDLLASADVIAAEDTRAMRRLMDIHGVALGDRPLLAYHDHNGARVRPRLLAELEAGKSVVYASEAGSPLVADPGYALARDAREAGHRVTTAPGPSAVIAALTVGALPTDRFLFAGFLPNATGQRKSALAELSEVPATLVFYESPKRLAAMLRDAAAVLGEGRKASVCRELTKRFEEVIPGTLSELAAHFNETTVKGEIVVLVDRGHSPIIKEDDLNHLLEAALESHSLRDAVDAVTGQTGLPRRTVYKAALKIGRGE</sequence>
<dbReference type="GO" id="GO:0005737">
    <property type="term" value="C:cytoplasm"/>
    <property type="evidence" value="ECO:0007669"/>
    <property type="project" value="UniProtKB-SubCell"/>
</dbReference>
<keyword evidence="2 6" id="KW-0698">rRNA processing</keyword>
<evidence type="ECO:0000256" key="2">
    <source>
        <dbReference type="ARBA" id="ARBA00022552"/>
    </source>
</evidence>
<keyword evidence="5 6" id="KW-0949">S-adenosyl-L-methionine</keyword>
<keyword evidence="3 6" id="KW-0489">Methyltransferase</keyword>
<dbReference type="CDD" id="cd11648">
    <property type="entry name" value="RsmI"/>
    <property type="match status" value="1"/>
</dbReference>
<organism evidence="9 10">
    <name type="scientific">Sediminimonas qiaohouensis</name>
    <dbReference type="NCBI Taxonomy" id="552061"/>
    <lineage>
        <taxon>Bacteria</taxon>
        <taxon>Pseudomonadati</taxon>
        <taxon>Pseudomonadota</taxon>
        <taxon>Alphaproteobacteria</taxon>
        <taxon>Rhodobacterales</taxon>
        <taxon>Roseobacteraceae</taxon>
        <taxon>Sediminimonas</taxon>
    </lineage>
</organism>
<dbReference type="PANTHER" id="PTHR46111">
    <property type="entry name" value="RIBOSOMAL RNA SMALL SUBUNIT METHYLTRANSFERASE I"/>
    <property type="match status" value="1"/>
</dbReference>
<feature type="domain" description="Tetrapyrrole methylase" evidence="7">
    <location>
        <begin position="13"/>
        <end position="216"/>
    </location>
</feature>
<dbReference type="Gene3D" id="3.30.950.10">
    <property type="entry name" value="Methyltransferase, Cobalt-precorrin-4 Transmethylase, Domain 2"/>
    <property type="match status" value="1"/>
</dbReference>
<keyword evidence="1 6" id="KW-0963">Cytoplasm</keyword>
<dbReference type="NCBIfam" id="TIGR00096">
    <property type="entry name" value="16S rRNA (cytidine(1402)-2'-O)-methyltransferase"/>
    <property type="match status" value="1"/>
</dbReference>
<dbReference type="Pfam" id="PF00590">
    <property type="entry name" value="TP_methylase"/>
    <property type="match status" value="1"/>
</dbReference>
<dbReference type="Gene3D" id="3.40.1010.10">
    <property type="entry name" value="Cobalt-precorrin-4 Transmethylase, Domain 1"/>
    <property type="match status" value="1"/>
</dbReference>
<feature type="domain" description="RsmI HTH" evidence="8">
    <location>
        <begin position="242"/>
        <end position="282"/>
    </location>
</feature>
<comment type="similarity">
    <text evidence="6">Belongs to the methyltransferase superfamily. RsmI family.</text>
</comment>
<evidence type="ECO:0000256" key="3">
    <source>
        <dbReference type="ARBA" id="ARBA00022603"/>
    </source>
</evidence>
<dbReference type="SUPFAM" id="SSF53790">
    <property type="entry name" value="Tetrapyrrole methylase"/>
    <property type="match status" value="1"/>
</dbReference>
<comment type="subcellular location">
    <subcellularLocation>
        <location evidence="6">Cytoplasm</location>
    </subcellularLocation>
</comment>
<dbReference type="InterPro" id="IPR008189">
    <property type="entry name" value="rRNA_ssu_MeTfrase_I"/>
</dbReference>
<evidence type="ECO:0000259" key="7">
    <source>
        <dbReference type="Pfam" id="PF00590"/>
    </source>
</evidence>
<dbReference type="EC" id="2.1.1.198" evidence="6"/>
<dbReference type="GO" id="GO:0070677">
    <property type="term" value="F:rRNA (cytosine-2'-O-)-methyltransferase activity"/>
    <property type="evidence" value="ECO:0007669"/>
    <property type="project" value="UniProtKB-UniRule"/>
</dbReference>
<evidence type="ECO:0000259" key="8">
    <source>
        <dbReference type="Pfam" id="PF23016"/>
    </source>
</evidence>
<dbReference type="FunFam" id="3.30.950.10:FF:000002">
    <property type="entry name" value="Ribosomal RNA small subunit methyltransferase I"/>
    <property type="match status" value="1"/>
</dbReference>
<evidence type="ECO:0000256" key="5">
    <source>
        <dbReference type="ARBA" id="ARBA00022691"/>
    </source>
</evidence>
<dbReference type="Proteomes" id="UP000483078">
    <property type="component" value="Unassembled WGS sequence"/>
</dbReference>
<dbReference type="PANTHER" id="PTHR46111:SF1">
    <property type="entry name" value="RIBOSOMAL RNA SMALL SUBUNIT METHYLTRANSFERASE I"/>
    <property type="match status" value="1"/>
</dbReference>
<evidence type="ECO:0000256" key="4">
    <source>
        <dbReference type="ARBA" id="ARBA00022679"/>
    </source>
</evidence>
<evidence type="ECO:0000256" key="1">
    <source>
        <dbReference type="ARBA" id="ARBA00022490"/>
    </source>
</evidence>
<dbReference type="AlphaFoldDB" id="A0A7C9LQ01"/>
<evidence type="ECO:0000313" key="9">
    <source>
        <dbReference type="EMBL" id="MTJ05400.1"/>
    </source>
</evidence>
<dbReference type="InterPro" id="IPR000878">
    <property type="entry name" value="4pyrrol_Mease"/>
</dbReference>
<protein>
    <recommendedName>
        <fullName evidence="6">Ribosomal RNA small subunit methyltransferase I</fullName>
        <ecNumber evidence="6">2.1.1.198</ecNumber>
    </recommendedName>
    <alternativeName>
        <fullName evidence="6">16S rRNA 2'-O-ribose C1402 methyltransferase</fullName>
    </alternativeName>
    <alternativeName>
        <fullName evidence="6">rRNA (cytidine-2'-O-)-methyltransferase RsmI</fullName>
    </alternativeName>
</protein>
<dbReference type="InterPro" id="IPR014777">
    <property type="entry name" value="4pyrrole_Mease_sub1"/>
</dbReference>
<evidence type="ECO:0000256" key="6">
    <source>
        <dbReference type="HAMAP-Rule" id="MF_01877"/>
    </source>
</evidence>
<accession>A0A7C9LQ01</accession>
<keyword evidence="4 6" id="KW-0808">Transferase</keyword>
<dbReference type="PIRSF" id="PIRSF005917">
    <property type="entry name" value="MTase_YraL"/>
    <property type="match status" value="1"/>
</dbReference>
<dbReference type="RefSeq" id="WP_273250192.1">
    <property type="nucleotide sequence ID" value="NZ_VENJ01000018.1"/>
</dbReference>
<comment type="caution">
    <text evidence="9">The sequence shown here is derived from an EMBL/GenBank/DDBJ whole genome shotgun (WGS) entry which is preliminary data.</text>
</comment>
<dbReference type="Pfam" id="PF23016">
    <property type="entry name" value="RsmI_C"/>
    <property type="match status" value="1"/>
</dbReference>
<proteinExistence type="inferred from homology"/>
<reference evidence="9 10" key="1">
    <citation type="submission" date="2019-06" db="EMBL/GenBank/DDBJ databases">
        <title>Enrichment of Autotrophic Halophilic Microorganisms from Red Sea Brine Pool Using Microbial Electrosynthesis System.</title>
        <authorList>
            <person name="Alqahtani M.F."/>
            <person name="Bajracharya S."/>
            <person name="Katuri K.P."/>
            <person name="Ali M."/>
            <person name="Saikaly P.E."/>
        </authorList>
    </citation>
    <scope>NUCLEOTIDE SEQUENCE [LARGE SCALE GENOMIC DNA]</scope>
    <source>
        <strain evidence="9">MES6</strain>
    </source>
</reference>
<dbReference type="InterPro" id="IPR035996">
    <property type="entry name" value="4pyrrol_Methylase_sf"/>
</dbReference>
<dbReference type="HAMAP" id="MF_01877">
    <property type="entry name" value="16SrRNA_methyltr_I"/>
    <property type="match status" value="1"/>
</dbReference>
<comment type="catalytic activity">
    <reaction evidence="6">
        <text>cytidine(1402) in 16S rRNA + S-adenosyl-L-methionine = 2'-O-methylcytidine(1402) in 16S rRNA + S-adenosyl-L-homocysteine + H(+)</text>
        <dbReference type="Rhea" id="RHEA:42924"/>
        <dbReference type="Rhea" id="RHEA-COMP:10285"/>
        <dbReference type="Rhea" id="RHEA-COMP:10286"/>
        <dbReference type="ChEBI" id="CHEBI:15378"/>
        <dbReference type="ChEBI" id="CHEBI:57856"/>
        <dbReference type="ChEBI" id="CHEBI:59789"/>
        <dbReference type="ChEBI" id="CHEBI:74495"/>
        <dbReference type="ChEBI" id="CHEBI:82748"/>
        <dbReference type="EC" id="2.1.1.198"/>
    </reaction>
</comment>
<evidence type="ECO:0000313" key="10">
    <source>
        <dbReference type="Proteomes" id="UP000483078"/>
    </source>
</evidence>
<comment type="function">
    <text evidence="6">Catalyzes the 2'-O-methylation of the ribose of cytidine 1402 (C1402) in 16S rRNA.</text>
</comment>
<dbReference type="InterPro" id="IPR053910">
    <property type="entry name" value="RsmI_HTH"/>
</dbReference>
<name>A0A7C9LQ01_9RHOB</name>
<gene>
    <name evidence="6 9" type="primary">rsmI</name>
    <name evidence="9" type="ORF">FH759_12000</name>
</gene>
<dbReference type="InterPro" id="IPR014776">
    <property type="entry name" value="4pyrrole_Mease_sub2"/>
</dbReference>